<dbReference type="InterPro" id="IPR000873">
    <property type="entry name" value="AMP-dep_synth/lig_dom"/>
</dbReference>
<gene>
    <name evidence="4" type="ORF">RhiirA4_410423</name>
</gene>
<accession>A0A2I1H8Q4</accession>
<keyword evidence="1" id="KW-0547">Nucleotide-binding</keyword>
<dbReference type="InterPro" id="IPR020845">
    <property type="entry name" value="AMP-binding_CS"/>
</dbReference>
<sequence length="584" mass="65575">MSMFANFDFNKQTVVVPDSKRPGQTGVYRNSFMPENLIEKPCPEVSTVFDSFQYAVSRHAKKPCLGYRPFDDKTGKYGDYVWETYEKVLERFTNFGSGLVHINDTVVKNGKKDRYTVGVWSINKPEFQLIIQANAAYNLITVPLFDTLGHDIIEYCTNHAELQIVCMTANHITSMLKLASKIPQLRVIISIDPLEDSAECVKGWASEYNIKIYEFSEVETLGKENPRKYNPPTPDDLFVIPYTSGTTGAPKGVMVSHKNMVAVFASISVATPIKPGDVYISYLPLAHVFGINVEVFSIFWGCPVGYYRGDIFGIFDDMKVLKPNVFPSVPRIFNRVAAILKSHTIESTGIIGALSRKAIKDKTENFEKTGSVTHPIWDRILLNKFRDFFGGKVKYFSTGGAPLAKDVMDFLRVAFSVTFQEGYGQTETTGLGCATMFGDAQPSHVGPPIEQIYLRNLLLAQLFVYGDPLKSYLVGIAVPNPELFVPWANELLGGTYEFEEHVKNKEVCDALLDNLNQVGIKYGLKGFERLKAIYVEPKAFTPEDGIITATFKTKRPAMTKFYRKIIDQLYADFDKSSQTVRAKL</sequence>
<dbReference type="VEuPathDB" id="FungiDB:RhiirFUN_023520"/>
<evidence type="ECO:0000259" key="3">
    <source>
        <dbReference type="Pfam" id="PF00501"/>
    </source>
</evidence>
<dbReference type="Proteomes" id="UP000234323">
    <property type="component" value="Unassembled WGS sequence"/>
</dbReference>
<dbReference type="PANTHER" id="PTHR43272:SF33">
    <property type="entry name" value="AMP-BINDING DOMAIN-CONTAINING PROTEIN-RELATED"/>
    <property type="match status" value="1"/>
</dbReference>
<dbReference type="VEuPathDB" id="FungiDB:RhiirA1_415077"/>
<proteinExistence type="predicted"/>
<keyword evidence="2" id="KW-0067">ATP-binding</keyword>
<organism evidence="4 5">
    <name type="scientific">Rhizophagus irregularis</name>
    <dbReference type="NCBI Taxonomy" id="588596"/>
    <lineage>
        <taxon>Eukaryota</taxon>
        <taxon>Fungi</taxon>
        <taxon>Fungi incertae sedis</taxon>
        <taxon>Mucoromycota</taxon>
        <taxon>Glomeromycotina</taxon>
        <taxon>Glomeromycetes</taxon>
        <taxon>Glomerales</taxon>
        <taxon>Glomeraceae</taxon>
        <taxon>Rhizophagus</taxon>
    </lineage>
</organism>
<dbReference type="SUPFAM" id="SSF56801">
    <property type="entry name" value="Acetyl-CoA synthetase-like"/>
    <property type="match status" value="1"/>
</dbReference>
<dbReference type="VEuPathDB" id="FungiDB:FUN_003346"/>
<dbReference type="Gene3D" id="3.40.50.12780">
    <property type="entry name" value="N-terminal domain of ligase-like"/>
    <property type="match status" value="1"/>
</dbReference>
<dbReference type="GO" id="GO:0005524">
    <property type="term" value="F:ATP binding"/>
    <property type="evidence" value="ECO:0007669"/>
    <property type="project" value="UniProtKB-KW"/>
</dbReference>
<name>A0A2I1H8Q4_9GLOM</name>
<dbReference type="AlphaFoldDB" id="A0A2I1H8Q4"/>
<reference evidence="4 5" key="1">
    <citation type="submission" date="2015-10" db="EMBL/GenBank/DDBJ databases">
        <title>Genome analyses suggest a sexual origin of heterokaryosis in a supposedly ancient asexual fungus.</title>
        <authorList>
            <person name="Ropars J."/>
            <person name="Sedzielewska K."/>
            <person name="Noel J."/>
            <person name="Charron P."/>
            <person name="Farinelli L."/>
            <person name="Marton T."/>
            <person name="Kruger M."/>
            <person name="Pelin A."/>
            <person name="Brachmann A."/>
            <person name="Corradi N."/>
        </authorList>
    </citation>
    <scope>NUCLEOTIDE SEQUENCE [LARGE SCALE GENOMIC DNA]</scope>
    <source>
        <strain evidence="4 5">A4</strain>
    </source>
</reference>
<dbReference type="Pfam" id="PF00501">
    <property type="entry name" value="AMP-binding"/>
    <property type="match status" value="1"/>
</dbReference>
<dbReference type="PROSITE" id="PS00455">
    <property type="entry name" value="AMP_BINDING"/>
    <property type="match status" value="1"/>
</dbReference>
<protein>
    <submittedName>
        <fullName evidence="4">Acetyl-CoA synthetase-like protein</fullName>
    </submittedName>
</protein>
<dbReference type="InterPro" id="IPR042099">
    <property type="entry name" value="ANL_N_sf"/>
</dbReference>
<feature type="domain" description="AMP-dependent synthetase/ligase" evidence="3">
    <location>
        <begin position="53"/>
        <end position="451"/>
    </location>
</feature>
<dbReference type="GO" id="GO:0004467">
    <property type="term" value="F:long-chain fatty acid-CoA ligase activity"/>
    <property type="evidence" value="ECO:0007669"/>
    <property type="project" value="TreeGrafter"/>
</dbReference>
<evidence type="ECO:0000256" key="2">
    <source>
        <dbReference type="ARBA" id="ARBA00022840"/>
    </source>
</evidence>
<keyword evidence="5" id="KW-1185">Reference proteome</keyword>
<comment type="caution">
    <text evidence="4">The sequence shown here is derived from an EMBL/GenBank/DDBJ whole genome shotgun (WGS) entry which is preliminary data.</text>
</comment>
<evidence type="ECO:0000313" key="5">
    <source>
        <dbReference type="Proteomes" id="UP000234323"/>
    </source>
</evidence>
<dbReference type="PANTHER" id="PTHR43272">
    <property type="entry name" value="LONG-CHAIN-FATTY-ACID--COA LIGASE"/>
    <property type="match status" value="1"/>
</dbReference>
<dbReference type="EMBL" id="LLXI01001815">
    <property type="protein sequence ID" value="PKY55259.1"/>
    <property type="molecule type" value="Genomic_DNA"/>
</dbReference>
<dbReference type="GO" id="GO:0016020">
    <property type="term" value="C:membrane"/>
    <property type="evidence" value="ECO:0007669"/>
    <property type="project" value="TreeGrafter"/>
</dbReference>
<evidence type="ECO:0000256" key="1">
    <source>
        <dbReference type="ARBA" id="ARBA00022741"/>
    </source>
</evidence>
<evidence type="ECO:0000313" key="4">
    <source>
        <dbReference type="EMBL" id="PKY55259.1"/>
    </source>
</evidence>
<dbReference type="GO" id="GO:0005783">
    <property type="term" value="C:endoplasmic reticulum"/>
    <property type="evidence" value="ECO:0007669"/>
    <property type="project" value="TreeGrafter"/>
</dbReference>